<proteinExistence type="inferred from homology"/>
<dbReference type="OrthoDB" id="105475at2"/>
<evidence type="ECO:0000256" key="3">
    <source>
        <dbReference type="ARBA" id="ARBA00022723"/>
    </source>
</evidence>
<dbReference type="InterPro" id="IPR032466">
    <property type="entry name" value="Metal_Hydrolase"/>
</dbReference>
<evidence type="ECO:0000313" key="7">
    <source>
        <dbReference type="EMBL" id="RII38785.1"/>
    </source>
</evidence>
<dbReference type="NCBIfam" id="TIGR01430">
    <property type="entry name" value="aden_deam"/>
    <property type="match status" value="1"/>
</dbReference>
<dbReference type="NCBIfam" id="NF006848">
    <property type="entry name" value="PRK09358.1-3"/>
    <property type="match status" value="1"/>
</dbReference>
<dbReference type="PANTHER" id="PTHR43114:SF6">
    <property type="entry name" value="ADENINE DEAMINASE"/>
    <property type="match status" value="1"/>
</dbReference>
<evidence type="ECO:0000313" key="8">
    <source>
        <dbReference type="Proteomes" id="UP000265848"/>
    </source>
</evidence>
<dbReference type="PANTHER" id="PTHR43114">
    <property type="entry name" value="ADENINE DEAMINASE"/>
    <property type="match status" value="1"/>
</dbReference>
<evidence type="ECO:0000256" key="1">
    <source>
        <dbReference type="ARBA" id="ARBA00001947"/>
    </source>
</evidence>
<comment type="caution">
    <text evidence="7">The sequence shown here is derived from an EMBL/GenBank/DDBJ whole genome shotgun (WGS) entry which is preliminary data.</text>
</comment>
<organism evidence="7 8">
    <name type="scientific">Pseudooceanicola sediminis</name>
    <dbReference type="NCBI Taxonomy" id="2211117"/>
    <lineage>
        <taxon>Bacteria</taxon>
        <taxon>Pseudomonadati</taxon>
        <taxon>Pseudomonadota</taxon>
        <taxon>Alphaproteobacteria</taxon>
        <taxon>Rhodobacterales</taxon>
        <taxon>Paracoccaceae</taxon>
        <taxon>Pseudooceanicola</taxon>
    </lineage>
</organism>
<evidence type="ECO:0000256" key="5">
    <source>
        <dbReference type="ARBA" id="ARBA00022833"/>
    </source>
</evidence>
<dbReference type="CDD" id="cd01320">
    <property type="entry name" value="ADA"/>
    <property type="match status" value="1"/>
</dbReference>
<dbReference type="GO" id="GO:0016814">
    <property type="term" value="F:hydrolase activity, acting on carbon-nitrogen (but not peptide) bonds, in cyclic amidines"/>
    <property type="evidence" value="ECO:0007669"/>
    <property type="project" value="UniProtKB-ARBA"/>
</dbReference>
<protein>
    <submittedName>
        <fullName evidence="7">Adenosine deaminase</fullName>
        <ecNumber evidence="7">3.5.4.4</ecNumber>
    </submittedName>
</protein>
<dbReference type="GO" id="GO:0019239">
    <property type="term" value="F:deaminase activity"/>
    <property type="evidence" value="ECO:0007669"/>
    <property type="project" value="InterPro"/>
</dbReference>
<dbReference type="Pfam" id="PF00962">
    <property type="entry name" value="A_deaminase"/>
    <property type="match status" value="1"/>
</dbReference>
<name>A0A399J093_9RHOB</name>
<dbReference type="InterPro" id="IPR001365">
    <property type="entry name" value="A_deaminase_dom"/>
</dbReference>
<accession>A0A399J093</accession>
<evidence type="ECO:0000256" key="2">
    <source>
        <dbReference type="ARBA" id="ARBA00006676"/>
    </source>
</evidence>
<keyword evidence="8" id="KW-1185">Reference proteome</keyword>
<dbReference type="InterPro" id="IPR006330">
    <property type="entry name" value="Ado/ade_deaminase"/>
</dbReference>
<keyword evidence="3" id="KW-0479">Metal-binding</keyword>
<dbReference type="EC" id="3.5.4.4" evidence="7"/>
<reference evidence="7 8" key="1">
    <citation type="submission" date="2018-08" db="EMBL/GenBank/DDBJ databases">
        <title>Pseudooceanicola sediminis CY03 in the family Rhodobacteracea.</title>
        <authorList>
            <person name="Zhang Y.-J."/>
        </authorList>
    </citation>
    <scope>NUCLEOTIDE SEQUENCE [LARGE SCALE GENOMIC DNA]</scope>
    <source>
        <strain evidence="7 8">CY03</strain>
    </source>
</reference>
<dbReference type="AlphaFoldDB" id="A0A399J093"/>
<sequence length="351" mass="38698">MRDRDRERGRERARERDVDLSFDLATLPKLELHLHHEGAAPPAFIRRLAQEKRIDLGKVFDAQGHYAYSDFVDFLRVYEAATEVLNTPEDYARLTTAVLEQSAESGVIYSETFLSPDFCGGSDVGAWKEYLHAIREAADAAERDMGIVLRGVITCIRHFGPEKARASAACAAETAGDWIVGFGIAGDEAKGKPKDFSYAFDMAREAGLHLTAHAGEWGGPQSIRDAISDLGVSRIGHGVRAIEDLALVDQLAESGVVLEVCPGSNVALKLYPDFTRHPIQMLRERGVKVTVSTDDPPFFHTTMTREYEALRLAFGWDRGVFAEIARTALDAAFCDAATKEKLAKRLEETPA</sequence>
<dbReference type="SUPFAM" id="SSF51556">
    <property type="entry name" value="Metallo-dependent hydrolases"/>
    <property type="match status" value="1"/>
</dbReference>
<evidence type="ECO:0000259" key="6">
    <source>
        <dbReference type="Pfam" id="PF00962"/>
    </source>
</evidence>
<keyword evidence="4 7" id="KW-0378">Hydrolase</keyword>
<comment type="cofactor">
    <cofactor evidence="1">
        <name>Zn(2+)</name>
        <dbReference type="ChEBI" id="CHEBI:29105"/>
    </cofactor>
</comment>
<dbReference type="RefSeq" id="WP_119399132.1">
    <property type="nucleotide sequence ID" value="NZ_QWJJ01000008.1"/>
</dbReference>
<keyword evidence="5" id="KW-0862">Zinc</keyword>
<dbReference type="Gene3D" id="3.20.20.140">
    <property type="entry name" value="Metal-dependent hydrolases"/>
    <property type="match status" value="1"/>
</dbReference>
<dbReference type="GO" id="GO:0046872">
    <property type="term" value="F:metal ion binding"/>
    <property type="evidence" value="ECO:0007669"/>
    <property type="project" value="UniProtKB-KW"/>
</dbReference>
<comment type="similarity">
    <text evidence="2">Belongs to the metallo-dependent hydrolases superfamily. Adenosine and AMP deaminases family.</text>
</comment>
<evidence type="ECO:0000256" key="4">
    <source>
        <dbReference type="ARBA" id="ARBA00022801"/>
    </source>
</evidence>
<feature type="domain" description="Adenosine deaminase" evidence="6">
    <location>
        <begin position="28"/>
        <end position="348"/>
    </location>
</feature>
<dbReference type="EMBL" id="QWJJ01000008">
    <property type="protein sequence ID" value="RII38785.1"/>
    <property type="molecule type" value="Genomic_DNA"/>
</dbReference>
<gene>
    <name evidence="7" type="ORF">DL237_11115</name>
</gene>
<dbReference type="Proteomes" id="UP000265848">
    <property type="component" value="Unassembled WGS sequence"/>
</dbReference>